<feature type="transmembrane region" description="Helical" evidence="1">
    <location>
        <begin position="95"/>
        <end position="113"/>
    </location>
</feature>
<gene>
    <name evidence="2" type="ORF">HLB29_00485</name>
</gene>
<dbReference type="Proteomes" id="UP000713904">
    <property type="component" value="Unassembled WGS sequence"/>
</dbReference>
<keyword evidence="1" id="KW-0812">Transmembrane</keyword>
<evidence type="ECO:0000313" key="3">
    <source>
        <dbReference type="Proteomes" id="UP000713904"/>
    </source>
</evidence>
<accession>A0ABR6TIB8</accession>
<organism evidence="2 3">
    <name type="scientific">Peptostreptococcus canis</name>
    <dbReference type="NCBI Taxonomy" id="1159213"/>
    <lineage>
        <taxon>Bacteria</taxon>
        <taxon>Bacillati</taxon>
        <taxon>Bacillota</taxon>
        <taxon>Clostridia</taxon>
        <taxon>Peptostreptococcales</taxon>
        <taxon>Peptostreptococcaceae</taxon>
        <taxon>Peptostreptococcus</taxon>
    </lineage>
</organism>
<reference evidence="2 3" key="1">
    <citation type="submission" date="2020-05" db="EMBL/GenBank/DDBJ databases">
        <title>Draft genome of xy-202 and genomic insight in genome of the genus Peptostreptococcus.</title>
        <authorList>
            <person name="Zhang Z."/>
        </authorList>
    </citation>
    <scope>NUCLEOTIDE SEQUENCE [LARGE SCALE GENOMIC DNA]</scope>
    <source>
        <strain evidence="2 3">DSM 27025</strain>
    </source>
</reference>
<keyword evidence="1" id="KW-1133">Transmembrane helix</keyword>
<dbReference type="RefSeq" id="WP_185623204.1">
    <property type="nucleotide sequence ID" value="NZ_JABGBW010000001.1"/>
</dbReference>
<evidence type="ECO:0000256" key="1">
    <source>
        <dbReference type="SAM" id="Phobius"/>
    </source>
</evidence>
<protein>
    <submittedName>
        <fullName evidence="2">Uncharacterized protein</fullName>
    </submittedName>
</protein>
<name>A0ABR6TIB8_9FIRM</name>
<keyword evidence="1" id="KW-0472">Membrane</keyword>
<feature type="transmembrane region" description="Helical" evidence="1">
    <location>
        <begin position="157"/>
        <end position="175"/>
    </location>
</feature>
<proteinExistence type="predicted"/>
<keyword evidence="3" id="KW-1185">Reference proteome</keyword>
<comment type="caution">
    <text evidence="2">The sequence shown here is derived from an EMBL/GenBank/DDBJ whole genome shotgun (WGS) entry which is preliminary data.</text>
</comment>
<evidence type="ECO:0000313" key="2">
    <source>
        <dbReference type="EMBL" id="MBC2575161.1"/>
    </source>
</evidence>
<sequence length="343" mass="40463">MIRIRFKTQYIMTFIIIIYCIFLILTDIFGKYTFVDVPEIIKFNSHEIVFSSFYKNAYFFGADLMLILCMALFDLFIFIPIGFYLYKTSSSVNKIFKIYLIISFLYNLLKFSICISPLAFDLVILNFMGMVYGFFLKKEIGLDVDKYTKLNVEIKKIYFLLFFLLFIFMLPIKGVTENISDRFSNGTKYYLKESDISNILNDTSLDKEFRQTYKSYNNYKKILNDKKQENILSGRFKGISNENDKDSNIKIKIDNNIYKLKISEDSRILYVDYAGDDKKFDCLSYKLSKYFDKDRSVFKNIIRNNDLSSKVNSESEVMVISDENNVVETIVIKSNYFKGVNKY</sequence>
<dbReference type="EMBL" id="JABGBW010000001">
    <property type="protein sequence ID" value="MBC2575161.1"/>
    <property type="molecule type" value="Genomic_DNA"/>
</dbReference>
<feature type="transmembrane region" description="Helical" evidence="1">
    <location>
        <begin position="64"/>
        <end position="86"/>
    </location>
</feature>
<feature type="transmembrane region" description="Helical" evidence="1">
    <location>
        <begin position="12"/>
        <end position="30"/>
    </location>
</feature>